<dbReference type="AlphaFoldDB" id="A0A916XGL0"/>
<dbReference type="GO" id="GO:0009279">
    <property type="term" value="C:cell outer membrane"/>
    <property type="evidence" value="ECO:0007669"/>
    <property type="project" value="UniProtKB-SubCell"/>
</dbReference>
<evidence type="ECO:0000256" key="10">
    <source>
        <dbReference type="PROSITE-ProRule" id="PRU01360"/>
    </source>
</evidence>
<evidence type="ECO:0000256" key="2">
    <source>
        <dbReference type="ARBA" id="ARBA00022448"/>
    </source>
</evidence>
<evidence type="ECO:0000313" key="16">
    <source>
        <dbReference type="EMBL" id="GGC72012.1"/>
    </source>
</evidence>
<evidence type="ECO:0000256" key="3">
    <source>
        <dbReference type="ARBA" id="ARBA00022452"/>
    </source>
</evidence>
<evidence type="ECO:0000256" key="6">
    <source>
        <dbReference type="ARBA" id="ARBA00023077"/>
    </source>
</evidence>
<comment type="similarity">
    <text evidence="10 12">Belongs to the TonB-dependent receptor family.</text>
</comment>
<evidence type="ECO:0000313" key="17">
    <source>
        <dbReference type="Proteomes" id="UP000637002"/>
    </source>
</evidence>
<keyword evidence="17" id="KW-1185">Reference proteome</keyword>
<dbReference type="Gene3D" id="2.40.170.20">
    <property type="entry name" value="TonB-dependent receptor, beta-barrel domain"/>
    <property type="match status" value="1"/>
</dbReference>
<evidence type="ECO:0000256" key="13">
    <source>
        <dbReference type="SAM" id="MobiDB-lite"/>
    </source>
</evidence>
<dbReference type="Pfam" id="PF07715">
    <property type="entry name" value="Plug"/>
    <property type="match status" value="1"/>
</dbReference>
<evidence type="ECO:0000256" key="7">
    <source>
        <dbReference type="ARBA" id="ARBA00023136"/>
    </source>
</evidence>
<dbReference type="Gene3D" id="2.170.130.10">
    <property type="entry name" value="TonB-dependent receptor, plug domain"/>
    <property type="match status" value="1"/>
</dbReference>
<evidence type="ECO:0000256" key="4">
    <source>
        <dbReference type="ARBA" id="ARBA00022692"/>
    </source>
</evidence>
<sequence length="755" mass="83687">MGIGVLALAFGAADARAEETKPRRTAAPVAASEPAPPPSAPGTIELDTISVTATRQPTQILEVPGTVTVTTRQQLDEHIVRDNQELVRYQPGITVDRQTSGTDPFGNLGGFTIRGVGGNRVQMQVDGTRIQERITDGNRNFTDFPGLKAVEIVRGPGSVLWGADALGGIVAFRTLDPSDLLLGSGKPIAGRIETSFDTFDNSFSKTAMAAAQFTPELAGIVLVNQKSFNEGNLGRAKAYGGLWGCPRVADAIRCDTLNPLDGNVWNMLTKLVYTPSADHELKLTGELYSSDSDIVQLYDFGRQRNGSYNAEYPRNQVQTRKRLSFAHNWNVGASFLDNVRWQVSYSPQQRKLNSDRWQSNTTRQNVHTNDILDYTEEFLQADVQLSSHFDLAGARHNLTYGFQGDTTDTDYFRQSTVDNLTRRTTTVTRAGGSNFANSTTTRADLYLQDEIRMFDDRLIVTPGVRWANYNIDPRPDADYVVVPGRTPRELKSSRVIPQIGAIYKLTDVYSLYARYAEGFKMPTAQQLYSSLPSLTMTIIPNPNLRPETVRSYEGGVRGNFGNAWFSVGAFYADYTNFIQNFYEIQPNVYTYRNLTAVKIWGIEAFGEYVINENWAVNAALSYQYGKQQYEAGERYVPYDGATPLNGVIGVKWMKPEWGLTVEVLGTAAQGVSRASSPTLFKPASYATLDSFVNWKINDTFTVRAGVLNIFDARYFKGPLPYQFDVAPSEAVRISNPLELQTAPGRTFKVSAVANF</sequence>
<dbReference type="Pfam" id="PF00593">
    <property type="entry name" value="TonB_dep_Rec_b-barrel"/>
    <property type="match status" value="1"/>
</dbReference>
<dbReference type="PANTHER" id="PTHR30069">
    <property type="entry name" value="TONB-DEPENDENT OUTER MEMBRANE RECEPTOR"/>
    <property type="match status" value="1"/>
</dbReference>
<name>A0A916XGL0_9HYPH</name>
<keyword evidence="8 16" id="KW-0675">Receptor</keyword>
<feature type="domain" description="TonB-dependent receptor-like beta-barrel" evidence="14">
    <location>
        <begin position="286"/>
        <end position="709"/>
    </location>
</feature>
<feature type="short sequence motif" description="TonB C-terminal box" evidence="11">
    <location>
        <begin position="738"/>
        <end position="755"/>
    </location>
</feature>
<dbReference type="InterPro" id="IPR000531">
    <property type="entry name" value="Beta-barrel_TonB"/>
</dbReference>
<gene>
    <name evidence="16" type="primary">phuR</name>
    <name evidence="16" type="ORF">GCM10010994_33030</name>
</gene>
<protein>
    <submittedName>
        <fullName evidence="16">TonB-dependent receptor</fullName>
    </submittedName>
</protein>
<keyword evidence="4 10" id="KW-0812">Transmembrane</keyword>
<accession>A0A916XGL0</accession>
<evidence type="ECO:0000256" key="11">
    <source>
        <dbReference type="PROSITE-ProRule" id="PRU10144"/>
    </source>
</evidence>
<evidence type="ECO:0000256" key="8">
    <source>
        <dbReference type="ARBA" id="ARBA00023170"/>
    </source>
</evidence>
<dbReference type="SUPFAM" id="SSF56935">
    <property type="entry name" value="Porins"/>
    <property type="match status" value="1"/>
</dbReference>
<dbReference type="RefSeq" id="WP_188610255.1">
    <property type="nucleotide sequence ID" value="NZ_BMGG01000005.1"/>
</dbReference>
<reference evidence="16" key="2">
    <citation type="submission" date="2020-09" db="EMBL/GenBank/DDBJ databases">
        <authorList>
            <person name="Sun Q."/>
            <person name="Zhou Y."/>
        </authorList>
    </citation>
    <scope>NUCLEOTIDE SEQUENCE</scope>
    <source>
        <strain evidence="16">CGMCC 1.12919</strain>
    </source>
</reference>
<evidence type="ECO:0000259" key="14">
    <source>
        <dbReference type="Pfam" id="PF00593"/>
    </source>
</evidence>
<keyword evidence="3 10" id="KW-1134">Transmembrane beta strand</keyword>
<dbReference type="InterPro" id="IPR039426">
    <property type="entry name" value="TonB-dep_rcpt-like"/>
</dbReference>
<keyword evidence="7 10" id="KW-0472">Membrane</keyword>
<dbReference type="InterPro" id="IPR012910">
    <property type="entry name" value="Plug_dom"/>
</dbReference>
<dbReference type="InterPro" id="IPR010917">
    <property type="entry name" value="TonB_rcpt_CS"/>
</dbReference>
<reference evidence="16" key="1">
    <citation type="journal article" date="2014" name="Int. J. Syst. Evol. Microbiol.">
        <title>Complete genome sequence of Corynebacterium casei LMG S-19264T (=DSM 44701T), isolated from a smear-ripened cheese.</title>
        <authorList>
            <consortium name="US DOE Joint Genome Institute (JGI-PGF)"/>
            <person name="Walter F."/>
            <person name="Albersmeier A."/>
            <person name="Kalinowski J."/>
            <person name="Ruckert C."/>
        </authorList>
    </citation>
    <scope>NUCLEOTIDE SEQUENCE</scope>
    <source>
        <strain evidence="16">CGMCC 1.12919</strain>
    </source>
</reference>
<feature type="region of interest" description="Disordered" evidence="13">
    <location>
        <begin position="14"/>
        <end position="43"/>
    </location>
</feature>
<dbReference type="GO" id="GO:0015344">
    <property type="term" value="F:siderophore uptake transmembrane transporter activity"/>
    <property type="evidence" value="ECO:0007669"/>
    <property type="project" value="TreeGrafter"/>
</dbReference>
<dbReference type="PROSITE" id="PS52016">
    <property type="entry name" value="TONB_DEPENDENT_REC_3"/>
    <property type="match status" value="1"/>
</dbReference>
<keyword evidence="9 10" id="KW-0998">Cell outer membrane</keyword>
<keyword evidence="6 12" id="KW-0798">TonB box</keyword>
<dbReference type="InterPro" id="IPR037066">
    <property type="entry name" value="Plug_dom_sf"/>
</dbReference>
<comment type="subcellular location">
    <subcellularLocation>
        <location evidence="1 10">Cell outer membrane</location>
        <topology evidence="1 10">Multi-pass membrane protein</topology>
    </subcellularLocation>
</comment>
<comment type="caution">
    <text evidence="16">The sequence shown here is derived from an EMBL/GenBank/DDBJ whole genome shotgun (WGS) entry which is preliminary data.</text>
</comment>
<evidence type="ECO:0000256" key="5">
    <source>
        <dbReference type="ARBA" id="ARBA00022729"/>
    </source>
</evidence>
<dbReference type="PROSITE" id="PS01156">
    <property type="entry name" value="TONB_DEPENDENT_REC_2"/>
    <property type="match status" value="1"/>
</dbReference>
<dbReference type="CDD" id="cd01347">
    <property type="entry name" value="ligand_gated_channel"/>
    <property type="match status" value="1"/>
</dbReference>
<feature type="domain" description="TonB-dependent receptor plug" evidence="15">
    <location>
        <begin position="61"/>
        <end position="169"/>
    </location>
</feature>
<evidence type="ECO:0000256" key="12">
    <source>
        <dbReference type="RuleBase" id="RU003357"/>
    </source>
</evidence>
<dbReference type="EMBL" id="BMGG01000005">
    <property type="protein sequence ID" value="GGC72012.1"/>
    <property type="molecule type" value="Genomic_DNA"/>
</dbReference>
<keyword evidence="5" id="KW-0732">Signal</keyword>
<dbReference type="InterPro" id="IPR036942">
    <property type="entry name" value="Beta-barrel_TonB_sf"/>
</dbReference>
<evidence type="ECO:0000259" key="15">
    <source>
        <dbReference type="Pfam" id="PF07715"/>
    </source>
</evidence>
<evidence type="ECO:0000256" key="9">
    <source>
        <dbReference type="ARBA" id="ARBA00023237"/>
    </source>
</evidence>
<keyword evidence="2 10" id="KW-0813">Transport</keyword>
<organism evidence="16 17">
    <name type="scientific">Chelatococcus reniformis</name>
    <dbReference type="NCBI Taxonomy" id="1494448"/>
    <lineage>
        <taxon>Bacteria</taxon>
        <taxon>Pseudomonadati</taxon>
        <taxon>Pseudomonadota</taxon>
        <taxon>Alphaproteobacteria</taxon>
        <taxon>Hyphomicrobiales</taxon>
        <taxon>Chelatococcaceae</taxon>
        <taxon>Chelatococcus</taxon>
    </lineage>
</organism>
<dbReference type="PANTHER" id="PTHR30069:SF29">
    <property type="entry name" value="HEMOGLOBIN AND HEMOGLOBIN-HAPTOGLOBIN-BINDING PROTEIN 1-RELATED"/>
    <property type="match status" value="1"/>
</dbReference>
<proteinExistence type="inferred from homology"/>
<dbReference type="Proteomes" id="UP000637002">
    <property type="component" value="Unassembled WGS sequence"/>
</dbReference>
<dbReference type="GO" id="GO:0044718">
    <property type="term" value="P:siderophore transmembrane transport"/>
    <property type="evidence" value="ECO:0007669"/>
    <property type="project" value="TreeGrafter"/>
</dbReference>
<evidence type="ECO:0000256" key="1">
    <source>
        <dbReference type="ARBA" id="ARBA00004571"/>
    </source>
</evidence>